<evidence type="ECO:0000256" key="2">
    <source>
        <dbReference type="SAM" id="SignalP"/>
    </source>
</evidence>
<dbReference type="Proteomes" id="UP000240883">
    <property type="component" value="Unassembled WGS sequence"/>
</dbReference>
<evidence type="ECO:0000313" key="4">
    <source>
        <dbReference type="Proteomes" id="UP000240883"/>
    </source>
</evidence>
<dbReference type="AlphaFoldDB" id="A0A2T2N3K4"/>
<feature type="chain" id="PRO_5015491837" description="Secreted protein" evidence="2">
    <location>
        <begin position="30"/>
        <end position="83"/>
    </location>
</feature>
<gene>
    <name evidence="3" type="ORF">BS50DRAFT_579530</name>
</gene>
<evidence type="ECO:0000313" key="3">
    <source>
        <dbReference type="EMBL" id="PSN60013.1"/>
    </source>
</evidence>
<feature type="signal peptide" evidence="2">
    <location>
        <begin position="1"/>
        <end position="29"/>
    </location>
</feature>
<evidence type="ECO:0000256" key="1">
    <source>
        <dbReference type="SAM" id="MobiDB-lite"/>
    </source>
</evidence>
<accession>A0A2T2N3K4</accession>
<keyword evidence="4" id="KW-1185">Reference proteome</keyword>
<dbReference type="EMBL" id="KZ678151">
    <property type="protein sequence ID" value="PSN60013.1"/>
    <property type="molecule type" value="Genomic_DNA"/>
</dbReference>
<reference evidence="3 4" key="1">
    <citation type="journal article" date="2018" name="Front. Microbiol.">
        <title>Genome-Wide Analysis of Corynespora cassiicola Leaf Fall Disease Putative Effectors.</title>
        <authorList>
            <person name="Lopez D."/>
            <person name="Ribeiro S."/>
            <person name="Label P."/>
            <person name="Fumanal B."/>
            <person name="Venisse J.S."/>
            <person name="Kohler A."/>
            <person name="de Oliveira R.R."/>
            <person name="Labutti K."/>
            <person name="Lipzen A."/>
            <person name="Lail K."/>
            <person name="Bauer D."/>
            <person name="Ohm R.A."/>
            <person name="Barry K.W."/>
            <person name="Spatafora J."/>
            <person name="Grigoriev I.V."/>
            <person name="Martin F.M."/>
            <person name="Pujade-Renaud V."/>
        </authorList>
    </citation>
    <scope>NUCLEOTIDE SEQUENCE [LARGE SCALE GENOMIC DNA]</scope>
    <source>
        <strain evidence="3 4">Philippines</strain>
    </source>
</reference>
<name>A0A2T2N3K4_CORCC</name>
<organism evidence="3 4">
    <name type="scientific">Corynespora cassiicola Philippines</name>
    <dbReference type="NCBI Taxonomy" id="1448308"/>
    <lineage>
        <taxon>Eukaryota</taxon>
        <taxon>Fungi</taxon>
        <taxon>Dikarya</taxon>
        <taxon>Ascomycota</taxon>
        <taxon>Pezizomycotina</taxon>
        <taxon>Dothideomycetes</taxon>
        <taxon>Pleosporomycetidae</taxon>
        <taxon>Pleosporales</taxon>
        <taxon>Corynesporascaceae</taxon>
        <taxon>Corynespora</taxon>
    </lineage>
</organism>
<protein>
    <recommendedName>
        <fullName evidence="5">Secreted protein</fullName>
    </recommendedName>
</protein>
<feature type="region of interest" description="Disordered" evidence="1">
    <location>
        <begin position="48"/>
        <end position="83"/>
    </location>
</feature>
<keyword evidence="2" id="KW-0732">Signal</keyword>
<sequence length="83" mass="8600">MSQLLPLLLLLLLLLSLLLLLLLLTTSPACLIVESSFGPCATTSLDPADAPPLPLTNEGSAGQASGEACSEAWTAHGGRRRCD</sequence>
<proteinExistence type="predicted"/>
<evidence type="ECO:0008006" key="5">
    <source>
        <dbReference type="Google" id="ProtNLM"/>
    </source>
</evidence>